<proteinExistence type="predicted"/>
<reference evidence="6" key="2">
    <citation type="submission" date="2022-01" db="EMBL/GenBank/DDBJ databases">
        <authorList>
            <person name="Hirooka S."/>
            <person name="Miyagishima S.Y."/>
        </authorList>
    </citation>
    <scope>NUCLEOTIDE SEQUENCE</scope>
    <source>
        <strain evidence="6">NBRC 102759</strain>
    </source>
</reference>
<feature type="compositionally biased region" description="Basic and acidic residues" evidence="4">
    <location>
        <begin position="698"/>
        <end position="713"/>
    </location>
</feature>
<sequence>MKPLHHDDMVSNDSDRNQPPLTLDTIQHSWLLPATFKLLLLASQPLQLPPLTPMELESAIQFPQSSILLAEIIAKFLGLQEPRREQLIFQADHTWMPALVKWVHEYRRECFEPLFVDKPQLFWLPCSRRKGRLSSYLFYDWQTWIQLHPLDRLETLYLLIELVLFELDTPLAENIRNMAPEKLRVEPLGFDSQRNCYWYFDDDCRIYMEEPLPFGTIPWNSKEKSNGLSCVESHSYSYGMKTRSSKRKRIEENQQSNEFHSVTVQDENCLLKYNNYVPCFDKDTRTVSQWKIRVEGVSELQEMLFNWKEKRHSLDRQLKKRLSSDLLPRWEAEEERIGKEREKREKKDWILTAKRRSSRVLEKQSIQQEEEKIKEQEREEAEKIQKRRQRLQAERLAVVEVIEREREKEFRDWRESSHSSASQQPNQLGMQWRDIGVRQLRDKKRIPYMKLSDDEYDQQEIDSFTSQFVIFFDELSVLNEYDRLLEDNITKWRLVDRFALYSSKTGQMMAIEDLDRNEEHLFVLEAILIPPQEGNSQWMPAAFRCNNIQDWCIEYGMEPRLWLKSSNGIWYQLKDPYKEYRNVYQTTRRKFELCSRIYILCMTLSPLVCSYSKIVEFLSYAYGEMKPYTEEEIGMEASFILSQLGSLNEGRIVHSGFFRHLQKRHRQQVIESNPHHPSLSWNTSTSSQSTLQWNPSRNDSHGNEQSDTLKEENGSSSSSLATFVKDNEEKSY</sequence>
<keyword evidence="7" id="KW-1185">Reference proteome</keyword>
<evidence type="ECO:0000313" key="7">
    <source>
        <dbReference type="Proteomes" id="UP001061958"/>
    </source>
</evidence>
<dbReference type="PANTHER" id="PTHR14296">
    <property type="entry name" value="REMODELING AND SPACING FACTOR 1"/>
    <property type="match status" value="1"/>
</dbReference>
<dbReference type="OrthoDB" id="2798at2759"/>
<evidence type="ECO:0000256" key="1">
    <source>
        <dbReference type="ARBA" id="ARBA00004123"/>
    </source>
</evidence>
<dbReference type="Pfam" id="PF12047">
    <property type="entry name" value="DNMT1-RFD"/>
    <property type="match status" value="1"/>
</dbReference>
<evidence type="ECO:0000256" key="2">
    <source>
        <dbReference type="ARBA" id="ARBA00023242"/>
    </source>
</evidence>
<reference evidence="6" key="1">
    <citation type="journal article" date="2022" name="Proc. Natl. Acad. Sci. U.S.A.">
        <title>Life cycle and functional genomics of the unicellular red alga Galdieria for elucidating algal and plant evolution and industrial use.</title>
        <authorList>
            <person name="Hirooka S."/>
            <person name="Itabashi T."/>
            <person name="Ichinose T.M."/>
            <person name="Onuma R."/>
            <person name="Fujiwara T."/>
            <person name="Yamashita S."/>
            <person name="Jong L.W."/>
            <person name="Tomita R."/>
            <person name="Iwane A.H."/>
            <person name="Miyagishima S.Y."/>
        </authorList>
    </citation>
    <scope>NUCLEOTIDE SEQUENCE</scope>
    <source>
        <strain evidence="6">NBRC 102759</strain>
    </source>
</reference>
<dbReference type="EMBL" id="BQMJ01000058">
    <property type="protein sequence ID" value="GJQ14677.1"/>
    <property type="molecule type" value="Genomic_DNA"/>
</dbReference>
<comment type="caution">
    <text evidence="6">The sequence shown here is derived from an EMBL/GenBank/DDBJ whole genome shotgun (WGS) entry which is preliminary data.</text>
</comment>
<organism evidence="6 7">
    <name type="scientific">Galdieria partita</name>
    <dbReference type="NCBI Taxonomy" id="83374"/>
    <lineage>
        <taxon>Eukaryota</taxon>
        <taxon>Rhodophyta</taxon>
        <taxon>Bangiophyceae</taxon>
        <taxon>Galdieriales</taxon>
        <taxon>Galdieriaceae</taxon>
        <taxon>Galdieria</taxon>
    </lineage>
</organism>
<feature type="domain" description="RFTS" evidence="5">
    <location>
        <begin position="492"/>
        <end position="598"/>
    </location>
</feature>
<evidence type="ECO:0000256" key="4">
    <source>
        <dbReference type="SAM" id="MobiDB-lite"/>
    </source>
</evidence>
<dbReference type="GO" id="GO:0006355">
    <property type="term" value="P:regulation of DNA-templated transcription"/>
    <property type="evidence" value="ECO:0007669"/>
    <property type="project" value="InterPro"/>
</dbReference>
<feature type="compositionally biased region" description="Low complexity" evidence="4">
    <location>
        <begin position="678"/>
        <end position="694"/>
    </location>
</feature>
<keyword evidence="2" id="KW-0539">Nucleus</keyword>
<dbReference type="InterPro" id="IPR022702">
    <property type="entry name" value="Cytosine_MeTrfase1_RFD"/>
</dbReference>
<name>A0A9C7UTG7_9RHOD</name>
<accession>A0A9C7UTG7</accession>
<dbReference type="Proteomes" id="UP001061958">
    <property type="component" value="Unassembled WGS sequence"/>
</dbReference>
<gene>
    <name evidence="6" type="ORF">GpartN1_g6468.t1</name>
</gene>
<feature type="coiled-coil region" evidence="3">
    <location>
        <begin position="359"/>
        <end position="394"/>
    </location>
</feature>
<dbReference type="PANTHER" id="PTHR14296:SF3">
    <property type="entry name" value="DIKAR, ISOFORM F"/>
    <property type="match status" value="1"/>
</dbReference>
<evidence type="ECO:0000256" key="3">
    <source>
        <dbReference type="SAM" id="Coils"/>
    </source>
</evidence>
<protein>
    <recommendedName>
        <fullName evidence="5">RFTS domain-containing protein</fullName>
    </recommendedName>
</protein>
<feature type="region of interest" description="Disordered" evidence="4">
    <location>
        <begin position="672"/>
        <end position="732"/>
    </location>
</feature>
<dbReference type="AlphaFoldDB" id="A0A9C7UTG7"/>
<dbReference type="InterPro" id="IPR028938">
    <property type="entry name" value="Rsf1-like"/>
</dbReference>
<dbReference type="GO" id="GO:0031213">
    <property type="term" value="C:RSF complex"/>
    <property type="evidence" value="ECO:0007669"/>
    <property type="project" value="InterPro"/>
</dbReference>
<evidence type="ECO:0000313" key="6">
    <source>
        <dbReference type="EMBL" id="GJQ14677.1"/>
    </source>
</evidence>
<evidence type="ECO:0000259" key="5">
    <source>
        <dbReference type="Pfam" id="PF12047"/>
    </source>
</evidence>
<keyword evidence="3" id="KW-0175">Coiled coil</keyword>
<comment type="subcellular location">
    <subcellularLocation>
        <location evidence="1">Nucleus</location>
    </subcellularLocation>
</comment>